<evidence type="ECO:0000313" key="11">
    <source>
        <dbReference type="Ensembl" id="ENSPMGP00000019143.1"/>
    </source>
</evidence>
<accession>A0A3B4APT6</accession>
<dbReference type="PANTHER" id="PTHR25465:SF5">
    <property type="entry name" value="E3 UBIQUITIN_ISG15 LIGASE TRIM25-RELATED"/>
    <property type="match status" value="1"/>
</dbReference>
<dbReference type="PANTHER" id="PTHR25465">
    <property type="entry name" value="B-BOX DOMAIN CONTAINING"/>
    <property type="match status" value="1"/>
</dbReference>
<evidence type="ECO:0000256" key="1">
    <source>
        <dbReference type="ARBA" id="ARBA00022588"/>
    </source>
</evidence>
<evidence type="ECO:0000256" key="5">
    <source>
        <dbReference type="ARBA" id="ARBA00022859"/>
    </source>
</evidence>
<dbReference type="Pfam" id="PF00643">
    <property type="entry name" value="zf-B_box"/>
    <property type="match status" value="1"/>
</dbReference>
<dbReference type="InterPro" id="IPR043136">
    <property type="entry name" value="B30.2/SPRY_sf"/>
</dbReference>
<evidence type="ECO:0000256" key="4">
    <source>
        <dbReference type="ARBA" id="ARBA00022833"/>
    </source>
</evidence>
<dbReference type="InterPro" id="IPR000315">
    <property type="entry name" value="Znf_B-box"/>
</dbReference>
<reference evidence="11" key="2">
    <citation type="submission" date="2025-09" db="UniProtKB">
        <authorList>
            <consortium name="Ensembl"/>
        </authorList>
    </citation>
    <scope>IDENTIFICATION</scope>
</reference>
<sequence>GAQQRKVLDMEALTCPICLELLKETVSLPCGHSFCNNCIQNYWDQQVNFKCPECRRKYRTRPVLSKNIVLSALVEQLKETPADHCAGPMDVACDVCPEEKKLKAHRSCLQCMVSYCEVHLQPHHNVAVLQTHQLVAPSHKLQENICKEHNKVKELFCRTDQQLLCCLCSVEQHKGHDTVSSAAERAQRQPEQEAKKDLLLQILQDKDTDLQSLQQKAQDIKSSAQRAVQRSGDMFREIVLLLERRRSEVEQLILFEEKTQLSRVQGLQDQLQQEATEVRRSLSELEELSNNPDHNQFILHCLSLSTERTERTGTRVLTEHRHYFEEVSRAVSDLKDKLQLTLNEIKLPHPLDYIDVALLAEPPDSPPPVPSTREQFLKYVRDITLGKDGAYPHYLKMSEGNRKVTHVRRPAWYFHHRYGQVLSTQELRGRCYWEVELVGTVRIAISYKKSFKRGIFGTNKGSWCLETDRKTYSFWFNNMKFSVSGPRSSRIGVYLDQFAGSLSFYSVSDNTMTLLHRVQTTFTWPVFAGIGLKSYGNTAHFAKLE</sequence>
<feature type="domain" description="B box-type" evidence="9">
    <location>
        <begin position="141"/>
        <end position="181"/>
    </location>
</feature>
<dbReference type="PROSITE" id="PS00518">
    <property type="entry name" value="ZF_RING_1"/>
    <property type="match status" value="1"/>
</dbReference>
<keyword evidence="12" id="KW-1185">Reference proteome</keyword>
<dbReference type="InterPro" id="IPR051051">
    <property type="entry name" value="E3_ubiq-ligase_TRIM/RNF"/>
</dbReference>
<dbReference type="InterPro" id="IPR001841">
    <property type="entry name" value="Znf_RING"/>
</dbReference>
<dbReference type="Pfam" id="PF00622">
    <property type="entry name" value="SPRY"/>
    <property type="match status" value="1"/>
</dbReference>
<dbReference type="CDD" id="cd19769">
    <property type="entry name" value="Bbox2_TRIM16-like"/>
    <property type="match status" value="1"/>
</dbReference>
<keyword evidence="7" id="KW-0175">Coiled coil</keyword>
<protein>
    <submittedName>
        <fullName evidence="11">Uncharacterized protein</fullName>
    </submittedName>
</protein>
<dbReference type="AlphaFoldDB" id="A0A3B4APT6"/>
<feature type="domain" description="RING-type" evidence="8">
    <location>
        <begin position="15"/>
        <end position="55"/>
    </location>
</feature>
<keyword evidence="5" id="KW-0391">Immunity</keyword>
<dbReference type="Gene3D" id="2.60.120.920">
    <property type="match status" value="1"/>
</dbReference>
<dbReference type="Proteomes" id="UP000261520">
    <property type="component" value="Unplaced"/>
</dbReference>
<dbReference type="SUPFAM" id="SSF57845">
    <property type="entry name" value="B-box zinc-binding domain"/>
    <property type="match status" value="1"/>
</dbReference>
<dbReference type="SMART" id="SM00336">
    <property type="entry name" value="BBOX"/>
    <property type="match status" value="1"/>
</dbReference>
<evidence type="ECO:0000259" key="9">
    <source>
        <dbReference type="PROSITE" id="PS50119"/>
    </source>
</evidence>
<evidence type="ECO:0000259" key="10">
    <source>
        <dbReference type="PROSITE" id="PS50188"/>
    </source>
</evidence>
<dbReference type="CDD" id="cd19802">
    <property type="entry name" value="Bbox1_TRIM8-like"/>
    <property type="match status" value="1"/>
</dbReference>
<evidence type="ECO:0000256" key="7">
    <source>
        <dbReference type="SAM" id="Coils"/>
    </source>
</evidence>
<dbReference type="Ensembl" id="ENSPMGT00000020411.1">
    <property type="protein sequence ID" value="ENSPMGP00000019143.1"/>
    <property type="gene ID" value="ENSPMGG00000015465.1"/>
</dbReference>
<organism evidence="11 12">
    <name type="scientific">Periophthalmus magnuspinnatus</name>
    <dbReference type="NCBI Taxonomy" id="409849"/>
    <lineage>
        <taxon>Eukaryota</taxon>
        <taxon>Metazoa</taxon>
        <taxon>Chordata</taxon>
        <taxon>Craniata</taxon>
        <taxon>Vertebrata</taxon>
        <taxon>Euteleostomi</taxon>
        <taxon>Actinopterygii</taxon>
        <taxon>Neopterygii</taxon>
        <taxon>Teleostei</taxon>
        <taxon>Neoteleostei</taxon>
        <taxon>Acanthomorphata</taxon>
        <taxon>Gobiaria</taxon>
        <taxon>Gobiiformes</taxon>
        <taxon>Gobioidei</taxon>
        <taxon>Gobiidae</taxon>
        <taxon>Oxudercinae</taxon>
        <taxon>Periophthalmus</taxon>
    </lineage>
</organism>
<evidence type="ECO:0000256" key="6">
    <source>
        <dbReference type="PROSITE-ProRule" id="PRU00024"/>
    </source>
</evidence>
<dbReference type="InterPro" id="IPR017907">
    <property type="entry name" value="Znf_RING_CS"/>
</dbReference>
<dbReference type="InterPro" id="IPR058030">
    <property type="entry name" value="TRIM8/14/16/25/29/45/65_CC"/>
</dbReference>
<keyword evidence="3 6" id="KW-0863">Zinc-finger</keyword>
<dbReference type="InterPro" id="IPR013083">
    <property type="entry name" value="Znf_RING/FYVE/PHD"/>
</dbReference>
<dbReference type="Pfam" id="PF15227">
    <property type="entry name" value="zf-C3HC4_4"/>
    <property type="match status" value="1"/>
</dbReference>
<dbReference type="SMART" id="SM00449">
    <property type="entry name" value="SPRY"/>
    <property type="match status" value="1"/>
</dbReference>
<dbReference type="PROSITE" id="PS50089">
    <property type="entry name" value="ZF_RING_2"/>
    <property type="match status" value="1"/>
</dbReference>
<dbReference type="InterPro" id="IPR003877">
    <property type="entry name" value="SPRY_dom"/>
</dbReference>
<dbReference type="InterPro" id="IPR001870">
    <property type="entry name" value="B30.2/SPRY"/>
</dbReference>
<evidence type="ECO:0000256" key="3">
    <source>
        <dbReference type="ARBA" id="ARBA00022771"/>
    </source>
</evidence>
<name>A0A3B4APT6_9GOBI</name>
<dbReference type="Pfam" id="PF25600">
    <property type="entry name" value="TRIM_CC"/>
    <property type="match status" value="1"/>
</dbReference>
<proteinExistence type="predicted"/>
<keyword evidence="2" id="KW-0479">Metal-binding</keyword>
<feature type="coiled-coil region" evidence="7">
    <location>
        <begin position="203"/>
        <end position="230"/>
    </location>
</feature>
<dbReference type="GO" id="GO:0045087">
    <property type="term" value="P:innate immune response"/>
    <property type="evidence" value="ECO:0007669"/>
    <property type="project" value="UniProtKB-KW"/>
</dbReference>
<dbReference type="SUPFAM" id="SSF49899">
    <property type="entry name" value="Concanavalin A-like lectins/glucanases"/>
    <property type="match status" value="1"/>
</dbReference>
<feature type="domain" description="B30.2/SPRY" evidence="10">
    <location>
        <begin position="363"/>
        <end position="545"/>
    </location>
</feature>
<dbReference type="SMART" id="SM00184">
    <property type="entry name" value="RING"/>
    <property type="match status" value="1"/>
</dbReference>
<dbReference type="Gene3D" id="3.30.40.10">
    <property type="entry name" value="Zinc/RING finger domain, C3HC4 (zinc finger)"/>
    <property type="match status" value="1"/>
</dbReference>
<dbReference type="Gene3D" id="3.30.160.60">
    <property type="entry name" value="Classic Zinc Finger"/>
    <property type="match status" value="1"/>
</dbReference>
<evidence type="ECO:0000313" key="12">
    <source>
        <dbReference type="Proteomes" id="UP000261520"/>
    </source>
</evidence>
<dbReference type="Gene3D" id="4.10.830.40">
    <property type="match status" value="1"/>
</dbReference>
<dbReference type="GO" id="GO:0008270">
    <property type="term" value="F:zinc ion binding"/>
    <property type="evidence" value="ECO:0007669"/>
    <property type="project" value="UniProtKB-KW"/>
</dbReference>
<evidence type="ECO:0000256" key="2">
    <source>
        <dbReference type="ARBA" id="ARBA00022723"/>
    </source>
</evidence>
<dbReference type="PROSITE" id="PS50188">
    <property type="entry name" value="B302_SPRY"/>
    <property type="match status" value="1"/>
</dbReference>
<reference evidence="11" key="1">
    <citation type="submission" date="2025-08" db="UniProtKB">
        <authorList>
            <consortium name="Ensembl"/>
        </authorList>
    </citation>
    <scope>IDENTIFICATION</scope>
</reference>
<keyword evidence="1" id="KW-0399">Innate immunity</keyword>
<dbReference type="InterPro" id="IPR013320">
    <property type="entry name" value="ConA-like_dom_sf"/>
</dbReference>
<dbReference type="SUPFAM" id="SSF57850">
    <property type="entry name" value="RING/U-box"/>
    <property type="match status" value="1"/>
</dbReference>
<dbReference type="PROSITE" id="PS50119">
    <property type="entry name" value="ZF_BBOX"/>
    <property type="match status" value="1"/>
</dbReference>
<evidence type="ECO:0000259" key="8">
    <source>
        <dbReference type="PROSITE" id="PS50089"/>
    </source>
</evidence>
<keyword evidence="4" id="KW-0862">Zinc</keyword>